<dbReference type="PANTHER" id="PTHR10357">
    <property type="entry name" value="ALPHA-AMYLASE FAMILY MEMBER"/>
    <property type="match status" value="1"/>
</dbReference>
<name>A0ABU7I6I4_9SPHI</name>
<dbReference type="PROSITE" id="PS51257">
    <property type="entry name" value="PROKAR_LIPOPROTEIN"/>
    <property type="match status" value="1"/>
</dbReference>
<sequence>MKNVIKIAVFLVLVTGLCACVRKNNLQMLDPNQTTSEKLENRKIVIYQALVRYFGNQNTTNKFYGSMAENGVGKFNDISDQALKELKKLGVNYVWYTGVIEHATMSDYSKSGIKNDDPDIVKGKAGSPYAIKDYYDVDPDLAVDVPNRMAEYENLIKRTHDQGLKVLMDFIPNHVARTYHSDAKPTNVIDLGAQDDKSKSFDPNNDFYYIPNQHFVVPTGYQPGGGGYENPLKDGKFDEFPAKATGNNVFSASPKLDDWFETIKLNYGVDVQQNNTKHLVPHPPVWKKMRDILAFWASKGVDGFRCDVAEMVPVEFWNWAISDLKKKYPNLVFIGEAYDRNEYKNFLLNGKFDYLYDKVGLYDGLKRLMMNDEKATVKDISFVWQQESKGFGQHMLRFLENHDETRIASKAFATNPWYAVPAMVVTATLSTGPVMIYNGQEVGEPANGAEGFGGDDGRSTIFDYWGLPQHQKWMNNGLFDGGKLNADEKRLREFYSKLLNLVQQNEALNQGAFYELLQANKNSAGFNDKVYAYLRYTENKQVLIIANFNRSESQLQVKFPKDVLDAFHLNGKSLSFKDLLSGTEFKTDNIDNGLQLKMPATSAAILEF</sequence>
<dbReference type="InterPro" id="IPR006047">
    <property type="entry name" value="GH13_cat_dom"/>
</dbReference>
<keyword evidence="2" id="KW-0378">Hydrolase</keyword>
<dbReference type="InterPro" id="IPR013780">
    <property type="entry name" value="Glyco_hydro_b"/>
</dbReference>
<dbReference type="SUPFAM" id="SSF51445">
    <property type="entry name" value="(Trans)glycosidases"/>
    <property type="match status" value="1"/>
</dbReference>
<dbReference type="SMART" id="SM00642">
    <property type="entry name" value="Aamy"/>
    <property type="match status" value="1"/>
</dbReference>
<reference evidence="2 3" key="1">
    <citation type="submission" date="2024-01" db="EMBL/GenBank/DDBJ databases">
        <title>Pedobacter sp. nov., isolated from fresh soil.</title>
        <authorList>
            <person name="Le N.T.T."/>
        </authorList>
    </citation>
    <scope>NUCLEOTIDE SEQUENCE [LARGE SCALE GENOMIC DNA]</scope>
    <source>
        <strain evidence="2 3">KR3-3</strain>
    </source>
</reference>
<dbReference type="Proteomes" id="UP001336835">
    <property type="component" value="Unassembled WGS sequence"/>
</dbReference>
<dbReference type="PANTHER" id="PTHR10357:SF205">
    <property type="entry name" value="O-GLYCOSYL HYDROLASE FAMILY 13"/>
    <property type="match status" value="1"/>
</dbReference>
<dbReference type="Gene3D" id="3.20.20.80">
    <property type="entry name" value="Glycosidases"/>
    <property type="match status" value="2"/>
</dbReference>
<proteinExistence type="predicted"/>
<gene>
    <name evidence="2" type="ORF">VRU48_08200</name>
</gene>
<accession>A0ABU7I6I4</accession>
<evidence type="ECO:0000313" key="2">
    <source>
        <dbReference type="EMBL" id="MEE1945085.1"/>
    </source>
</evidence>
<keyword evidence="3" id="KW-1185">Reference proteome</keyword>
<organism evidence="2 3">
    <name type="scientific">Pedobacter albus</name>
    <dbReference type="NCBI Taxonomy" id="3113905"/>
    <lineage>
        <taxon>Bacteria</taxon>
        <taxon>Pseudomonadati</taxon>
        <taxon>Bacteroidota</taxon>
        <taxon>Sphingobacteriia</taxon>
        <taxon>Sphingobacteriales</taxon>
        <taxon>Sphingobacteriaceae</taxon>
        <taxon>Pedobacter</taxon>
    </lineage>
</organism>
<dbReference type="InterPro" id="IPR019492">
    <property type="entry name" value="Cyclo-malto-dextrinase_C"/>
</dbReference>
<dbReference type="Pfam" id="PF00128">
    <property type="entry name" value="Alpha-amylase"/>
    <property type="match status" value="1"/>
</dbReference>
<protein>
    <submittedName>
        <fullName evidence="2">Alpha-amylase family glycosyl hydrolase</fullName>
    </submittedName>
</protein>
<dbReference type="GO" id="GO:0016787">
    <property type="term" value="F:hydrolase activity"/>
    <property type="evidence" value="ECO:0007669"/>
    <property type="project" value="UniProtKB-KW"/>
</dbReference>
<feature type="domain" description="Glycosyl hydrolase family 13 catalytic" evidence="1">
    <location>
        <begin position="48"/>
        <end position="502"/>
    </location>
</feature>
<dbReference type="Gene3D" id="2.60.40.1180">
    <property type="entry name" value="Golgi alpha-mannosidase II"/>
    <property type="match status" value="1"/>
</dbReference>
<dbReference type="SUPFAM" id="SSF51011">
    <property type="entry name" value="Glycosyl hydrolase domain"/>
    <property type="match status" value="1"/>
</dbReference>
<comment type="caution">
    <text evidence="2">The sequence shown here is derived from an EMBL/GenBank/DDBJ whole genome shotgun (WGS) entry which is preliminary data.</text>
</comment>
<dbReference type="InterPro" id="IPR017853">
    <property type="entry name" value="GH"/>
</dbReference>
<dbReference type="CDD" id="cd11349">
    <property type="entry name" value="AmyAc_3"/>
    <property type="match status" value="1"/>
</dbReference>
<evidence type="ECO:0000259" key="1">
    <source>
        <dbReference type="SMART" id="SM00642"/>
    </source>
</evidence>
<dbReference type="Pfam" id="PF10438">
    <property type="entry name" value="Cyc-maltodext_C"/>
    <property type="match status" value="1"/>
</dbReference>
<dbReference type="RefSeq" id="WP_330107437.1">
    <property type="nucleotide sequence ID" value="NZ_JAZDQT010000001.1"/>
</dbReference>
<evidence type="ECO:0000313" key="3">
    <source>
        <dbReference type="Proteomes" id="UP001336835"/>
    </source>
</evidence>
<dbReference type="EMBL" id="JAZDQT010000001">
    <property type="protein sequence ID" value="MEE1945085.1"/>
    <property type="molecule type" value="Genomic_DNA"/>
</dbReference>